<dbReference type="InterPro" id="IPR019786">
    <property type="entry name" value="Zinc_finger_PHD-type_CS"/>
</dbReference>
<keyword evidence="2" id="KW-0863">Zinc-finger</keyword>
<evidence type="ECO:0000256" key="1">
    <source>
        <dbReference type="ARBA" id="ARBA00022723"/>
    </source>
</evidence>
<dbReference type="AlphaFoldDB" id="A0A5C2SG92"/>
<name>A0A5C2SG92_9APHY</name>
<evidence type="ECO:0000313" key="7">
    <source>
        <dbReference type="Proteomes" id="UP000313359"/>
    </source>
</evidence>
<dbReference type="PROSITE" id="PS01359">
    <property type="entry name" value="ZF_PHD_1"/>
    <property type="match status" value="1"/>
</dbReference>
<evidence type="ECO:0000256" key="2">
    <source>
        <dbReference type="ARBA" id="ARBA00022771"/>
    </source>
</evidence>
<protein>
    <recommendedName>
        <fullName evidence="5">PHD-type domain-containing protein</fullName>
    </recommendedName>
</protein>
<keyword evidence="1" id="KW-0479">Metal-binding</keyword>
<evidence type="ECO:0000313" key="6">
    <source>
        <dbReference type="EMBL" id="RPD62782.1"/>
    </source>
</evidence>
<dbReference type="STRING" id="1328759.A0A5C2SG92"/>
<dbReference type="Proteomes" id="UP000313359">
    <property type="component" value="Unassembled WGS sequence"/>
</dbReference>
<dbReference type="OrthoDB" id="10033786at2759"/>
<dbReference type="InterPro" id="IPR013083">
    <property type="entry name" value="Znf_RING/FYVE/PHD"/>
</dbReference>
<evidence type="ECO:0000256" key="4">
    <source>
        <dbReference type="SAM" id="MobiDB-lite"/>
    </source>
</evidence>
<dbReference type="InterPro" id="IPR019787">
    <property type="entry name" value="Znf_PHD-finger"/>
</dbReference>
<sequence>MNASSTFKQPEISAAKVVVKPPKVPCFRCQKSHDSPAAFLMACWKCGRAWHHICHIPPVSEEEILRRIDADKGGMPDLGLRTWQCRKCTKKRQLEPSPGAPQPPQQKPCLTRETTSQPSPWKAESKPPHIPIPIDDDDIIILDGPPAAPSGQAIAKTPNLPPPVPVPVPASISTQADKAQPVGDVAVRRS</sequence>
<gene>
    <name evidence="6" type="ORF">L227DRAFT_436581</name>
</gene>
<dbReference type="EMBL" id="ML122258">
    <property type="protein sequence ID" value="RPD62782.1"/>
    <property type="molecule type" value="Genomic_DNA"/>
</dbReference>
<evidence type="ECO:0000256" key="3">
    <source>
        <dbReference type="ARBA" id="ARBA00022833"/>
    </source>
</evidence>
<feature type="region of interest" description="Disordered" evidence="4">
    <location>
        <begin position="91"/>
        <end position="190"/>
    </location>
</feature>
<accession>A0A5C2SG92</accession>
<keyword evidence="7" id="KW-1185">Reference proteome</keyword>
<dbReference type="SUPFAM" id="SSF57903">
    <property type="entry name" value="FYVE/PHD zinc finger"/>
    <property type="match status" value="1"/>
</dbReference>
<reference evidence="6" key="1">
    <citation type="journal article" date="2018" name="Genome Biol. Evol.">
        <title>Genomics and development of Lentinus tigrinus, a white-rot wood-decaying mushroom with dimorphic fruiting bodies.</title>
        <authorList>
            <person name="Wu B."/>
            <person name="Xu Z."/>
            <person name="Knudson A."/>
            <person name="Carlson A."/>
            <person name="Chen N."/>
            <person name="Kovaka S."/>
            <person name="LaButti K."/>
            <person name="Lipzen A."/>
            <person name="Pennachio C."/>
            <person name="Riley R."/>
            <person name="Schakwitz W."/>
            <person name="Umezawa K."/>
            <person name="Ohm R.A."/>
            <person name="Grigoriev I.V."/>
            <person name="Nagy L.G."/>
            <person name="Gibbons J."/>
            <person name="Hibbett D."/>
        </authorList>
    </citation>
    <scope>NUCLEOTIDE SEQUENCE [LARGE SCALE GENOMIC DNA]</scope>
    <source>
        <strain evidence="6">ALCF2SS1-6</strain>
    </source>
</reference>
<feature type="domain" description="PHD-type" evidence="5">
    <location>
        <begin position="26"/>
        <end position="88"/>
    </location>
</feature>
<dbReference type="Pfam" id="PF00628">
    <property type="entry name" value="PHD"/>
    <property type="match status" value="1"/>
</dbReference>
<dbReference type="Gene3D" id="3.30.40.10">
    <property type="entry name" value="Zinc/RING finger domain, C3HC4 (zinc finger)"/>
    <property type="match status" value="1"/>
</dbReference>
<evidence type="ECO:0000259" key="5">
    <source>
        <dbReference type="Pfam" id="PF00628"/>
    </source>
</evidence>
<keyword evidence="3" id="KW-0862">Zinc</keyword>
<feature type="compositionally biased region" description="Pro residues" evidence="4">
    <location>
        <begin position="159"/>
        <end position="168"/>
    </location>
</feature>
<dbReference type="InterPro" id="IPR011011">
    <property type="entry name" value="Znf_FYVE_PHD"/>
</dbReference>
<dbReference type="GO" id="GO:0008270">
    <property type="term" value="F:zinc ion binding"/>
    <property type="evidence" value="ECO:0007669"/>
    <property type="project" value="UniProtKB-KW"/>
</dbReference>
<proteinExistence type="predicted"/>
<organism evidence="6 7">
    <name type="scientific">Lentinus tigrinus ALCF2SS1-6</name>
    <dbReference type="NCBI Taxonomy" id="1328759"/>
    <lineage>
        <taxon>Eukaryota</taxon>
        <taxon>Fungi</taxon>
        <taxon>Dikarya</taxon>
        <taxon>Basidiomycota</taxon>
        <taxon>Agaricomycotina</taxon>
        <taxon>Agaricomycetes</taxon>
        <taxon>Polyporales</taxon>
        <taxon>Polyporaceae</taxon>
        <taxon>Lentinus</taxon>
    </lineage>
</organism>